<comment type="caution">
    <text evidence="5">The sequence shown here is derived from an EMBL/GenBank/DDBJ whole genome shotgun (WGS) entry which is preliminary data.</text>
</comment>
<evidence type="ECO:0000313" key="5">
    <source>
        <dbReference type="EMBL" id="CAI5447354.1"/>
    </source>
</evidence>
<dbReference type="PANTHER" id="PTHR47920">
    <property type="entry name" value="PROTEIN CBG13378-RELATED"/>
    <property type="match status" value="1"/>
</dbReference>
<dbReference type="InterPro" id="IPR056013">
    <property type="entry name" value="DUF7591"/>
</dbReference>
<dbReference type="Pfam" id="PF24512">
    <property type="entry name" value="DUF7592"/>
    <property type="match status" value="1"/>
</dbReference>
<proteinExistence type="predicted"/>
<organism evidence="5 6">
    <name type="scientific">Caenorhabditis angaria</name>
    <dbReference type="NCBI Taxonomy" id="860376"/>
    <lineage>
        <taxon>Eukaryota</taxon>
        <taxon>Metazoa</taxon>
        <taxon>Ecdysozoa</taxon>
        <taxon>Nematoda</taxon>
        <taxon>Chromadorea</taxon>
        <taxon>Rhabditida</taxon>
        <taxon>Rhabditina</taxon>
        <taxon>Rhabditomorpha</taxon>
        <taxon>Rhabditoidea</taxon>
        <taxon>Rhabditidae</taxon>
        <taxon>Peloderinae</taxon>
        <taxon>Caenorhabditis</taxon>
    </lineage>
</organism>
<feature type="chain" id="PRO_5040349352" description="CUB-like domain-containing protein" evidence="1">
    <location>
        <begin position="18"/>
        <end position="462"/>
    </location>
</feature>
<dbReference type="PANTHER" id="PTHR47920:SF1">
    <property type="entry name" value="CUB-LIKE DOMAIN-CONTAINING PROTEIN"/>
    <property type="match status" value="1"/>
</dbReference>
<evidence type="ECO:0000259" key="2">
    <source>
        <dbReference type="Pfam" id="PF02408"/>
    </source>
</evidence>
<feature type="domain" description="DUF7591" evidence="3">
    <location>
        <begin position="243"/>
        <end position="344"/>
    </location>
</feature>
<dbReference type="SUPFAM" id="SSF89372">
    <property type="entry name" value="Fucose-specific lectin"/>
    <property type="match status" value="1"/>
</dbReference>
<sequence>MNFLLIFSIFLIAQVLANEPYDCNGINEISAPANLNSIINYPSFWNVNQTAPIYQLNQNCRWNIEIPRGFFVFLSLSADTPSPSNLQLTYSNGKIDKVSGYVENAPYFFVAPKFSIVLQAASLVVGKLGFEVKYVKMPEFNPVNYSLSTSDPEVITNPTSSRITAPSQVSLIASRTASYDFYYFTRCFVVFDGPTANSTFLANLFQVLDSGKQLVSSGKTLIVVNLMPEVVVGNSILVQEYSNVKQFANYRLEICTPTSTSSSCYLNLDASYNTSAISLISNSTSFLKAVHIAPTSSLDVYYGAIKTSNLVESYQFRTSGFPQKLNNYITTFVLDSNTGLLEVSYENLTTSWQTSAKNRVGFVTSPNFGTVSYDQDVTEFFAGNGNGIFNYTTRIIDSGLIGKATLQFITYDNSDNVVENRVYSEKNVPAKIGQVSQGKSLRILYRTNGENTTGILMDFSIL</sequence>
<keyword evidence="6" id="KW-1185">Reference proteome</keyword>
<evidence type="ECO:0000259" key="4">
    <source>
        <dbReference type="Pfam" id="PF24512"/>
    </source>
</evidence>
<feature type="domain" description="DUF7592" evidence="4">
    <location>
        <begin position="148"/>
        <end position="226"/>
    </location>
</feature>
<evidence type="ECO:0000259" key="3">
    <source>
        <dbReference type="Pfam" id="PF24511"/>
    </source>
</evidence>
<dbReference type="Pfam" id="PF02408">
    <property type="entry name" value="CUB_2"/>
    <property type="match status" value="1"/>
</dbReference>
<keyword evidence="1" id="KW-0732">Signal</keyword>
<dbReference type="EMBL" id="CANHGI010000004">
    <property type="protein sequence ID" value="CAI5447354.1"/>
    <property type="molecule type" value="Genomic_DNA"/>
</dbReference>
<dbReference type="Pfam" id="PF24511">
    <property type="entry name" value="DUF7591"/>
    <property type="match status" value="1"/>
</dbReference>
<feature type="domain" description="CUB-like" evidence="2">
    <location>
        <begin position="21"/>
        <end position="138"/>
    </location>
</feature>
<reference evidence="5" key="1">
    <citation type="submission" date="2022-11" db="EMBL/GenBank/DDBJ databases">
        <authorList>
            <person name="Kikuchi T."/>
        </authorList>
    </citation>
    <scope>NUCLEOTIDE SEQUENCE</scope>
    <source>
        <strain evidence="5">PS1010</strain>
    </source>
</reference>
<dbReference type="InterPro" id="IPR056014">
    <property type="entry name" value="DUF7592"/>
</dbReference>
<evidence type="ECO:0000313" key="6">
    <source>
        <dbReference type="Proteomes" id="UP001152747"/>
    </source>
</evidence>
<name>A0A9P1N0U2_9PELO</name>
<dbReference type="OrthoDB" id="5834179at2759"/>
<feature type="signal peptide" evidence="1">
    <location>
        <begin position="1"/>
        <end position="17"/>
    </location>
</feature>
<evidence type="ECO:0008006" key="7">
    <source>
        <dbReference type="Google" id="ProtNLM"/>
    </source>
</evidence>
<evidence type="ECO:0000256" key="1">
    <source>
        <dbReference type="SAM" id="SignalP"/>
    </source>
</evidence>
<dbReference type="InterPro" id="IPR003366">
    <property type="entry name" value="CUB-like_dom"/>
</dbReference>
<dbReference type="Proteomes" id="UP001152747">
    <property type="component" value="Unassembled WGS sequence"/>
</dbReference>
<protein>
    <recommendedName>
        <fullName evidence="7">CUB-like domain-containing protein</fullName>
    </recommendedName>
</protein>
<accession>A0A9P1N0U2</accession>
<dbReference type="AlphaFoldDB" id="A0A9P1N0U2"/>
<gene>
    <name evidence="5" type="ORF">CAMP_LOCUS9991</name>
</gene>